<dbReference type="GO" id="GO:0006053">
    <property type="term" value="P:N-acetylmannosamine catabolic process"/>
    <property type="evidence" value="ECO:0007669"/>
    <property type="project" value="TreeGrafter"/>
</dbReference>
<dbReference type="SUPFAM" id="SSF51366">
    <property type="entry name" value="Ribulose-phoshate binding barrel"/>
    <property type="match status" value="1"/>
</dbReference>
<dbReference type="Pfam" id="PF04131">
    <property type="entry name" value="NanE"/>
    <property type="match status" value="1"/>
</dbReference>
<dbReference type="GO" id="GO:0019262">
    <property type="term" value="P:N-acetylneuraminate catabolic process"/>
    <property type="evidence" value="ECO:0007669"/>
    <property type="project" value="UniProtKB-UniRule"/>
</dbReference>
<dbReference type="AlphaFoldDB" id="A0A7C3DQF4"/>
<protein>
    <recommendedName>
        <fullName evidence="6">Putative N-acetylmannosamine-6-phosphate 2-epimerase</fullName>
        <ecNumber evidence="6">5.1.3.9</ecNumber>
    </recommendedName>
    <alternativeName>
        <fullName evidence="6">ManNAc-6-P epimerase</fullName>
    </alternativeName>
</protein>
<accession>A0A7C3DQF4</accession>
<comment type="catalytic activity">
    <reaction evidence="1 6">
        <text>an N-acyl-D-glucosamine 6-phosphate = an N-acyl-D-mannosamine 6-phosphate</text>
        <dbReference type="Rhea" id="RHEA:23932"/>
        <dbReference type="ChEBI" id="CHEBI:57599"/>
        <dbReference type="ChEBI" id="CHEBI:57666"/>
        <dbReference type="EC" id="5.1.3.9"/>
    </reaction>
</comment>
<comment type="function">
    <text evidence="2 6">Converts N-acetylmannosamine-6-phosphate (ManNAc-6-P) to N-acetylglucosamine-6-phosphate (GlcNAc-6-P).</text>
</comment>
<dbReference type="InterPro" id="IPR013785">
    <property type="entry name" value="Aldolase_TIM"/>
</dbReference>
<keyword evidence="5 6" id="KW-0119">Carbohydrate metabolism</keyword>
<dbReference type="EMBL" id="DSWI01000014">
    <property type="protein sequence ID" value="HFG20372.1"/>
    <property type="molecule type" value="Genomic_DNA"/>
</dbReference>
<keyword evidence="4 6" id="KW-0413">Isomerase</keyword>
<name>A0A7C3DQF4_MEIRU</name>
<evidence type="ECO:0000256" key="6">
    <source>
        <dbReference type="HAMAP-Rule" id="MF_01235"/>
    </source>
</evidence>
<evidence type="ECO:0000256" key="5">
    <source>
        <dbReference type="ARBA" id="ARBA00023277"/>
    </source>
</evidence>
<dbReference type="PANTHER" id="PTHR36204:SF1">
    <property type="entry name" value="N-ACETYLMANNOSAMINE-6-PHOSPHATE 2-EPIMERASE-RELATED"/>
    <property type="match status" value="1"/>
</dbReference>
<organism evidence="7">
    <name type="scientific">Meiothermus ruber</name>
    <dbReference type="NCBI Taxonomy" id="277"/>
    <lineage>
        <taxon>Bacteria</taxon>
        <taxon>Thermotogati</taxon>
        <taxon>Deinococcota</taxon>
        <taxon>Deinococci</taxon>
        <taxon>Thermales</taxon>
        <taxon>Thermaceae</taxon>
        <taxon>Meiothermus</taxon>
    </lineage>
</organism>
<evidence type="ECO:0000256" key="3">
    <source>
        <dbReference type="ARBA" id="ARBA00005081"/>
    </source>
</evidence>
<evidence type="ECO:0000313" key="7">
    <source>
        <dbReference type="EMBL" id="HFG20372.1"/>
    </source>
</evidence>
<evidence type="ECO:0000256" key="1">
    <source>
        <dbReference type="ARBA" id="ARBA00000056"/>
    </source>
</evidence>
<dbReference type="InterPro" id="IPR007260">
    <property type="entry name" value="NanE"/>
</dbReference>
<comment type="caution">
    <text evidence="7">The sequence shown here is derived from an EMBL/GenBank/DDBJ whole genome shotgun (WGS) entry which is preliminary data.</text>
</comment>
<dbReference type="NCBIfam" id="NF002231">
    <property type="entry name" value="PRK01130.1"/>
    <property type="match status" value="1"/>
</dbReference>
<gene>
    <name evidence="6" type="primary">nanE</name>
    <name evidence="7" type="ORF">ENS82_06565</name>
</gene>
<dbReference type="Gene3D" id="3.20.20.70">
    <property type="entry name" value="Aldolase class I"/>
    <property type="match status" value="1"/>
</dbReference>
<dbReference type="EC" id="5.1.3.9" evidence="6"/>
<sequence length="255" mass="26785">MPNAILVDKILLHKLAFSIEKNFKEVSLSNRAQILEQLRHGLIASCQPVRGGPLDRPPLVAALAQATLAGGAVGLRIEGLADLEATRAATSVPIVGLVKREVPGSPVYITPELSDVRALAERGADIIAFDATLRPRPVGVGTMIEAIHALGCLAMADISTLEEGLEAHRLGADFVGSTMSGYTEYSPQSSGPDLELVQELSKRGARVIAEGRIATPEQARAALEVGAFAVTVGTALTRIELLTQGFVNALRGVAK</sequence>
<dbReference type="HAMAP" id="MF_01235">
    <property type="entry name" value="ManNAc6P_epimer"/>
    <property type="match status" value="1"/>
</dbReference>
<evidence type="ECO:0000256" key="4">
    <source>
        <dbReference type="ARBA" id="ARBA00023235"/>
    </source>
</evidence>
<evidence type="ECO:0000256" key="2">
    <source>
        <dbReference type="ARBA" id="ARBA00002147"/>
    </source>
</evidence>
<reference evidence="7" key="1">
    <citation type="journal article" date="2020" name="mSystems">
        <title>Genome- and Community-Level Interaction Insights into Carbon Utilization and Element Cycling Functions of Hydrothermarchaeota in Hydrothermal Sediment.</title>
        <authorList>
            <person name="Zhou Z."/>
            <person name="Liu Y."/>
            <person name="Xu W."/>
            <person name="Pan J."/>
            <person name="Luo Z.H."/>
            <person name="Li M."/>
        </authorList>
    </citation>
    <scope>NUCLEOTIDE SEQUENCE [LARGE SCALE GENOMIC DNA]</scope>
    <source>
        <strain evidence="7">SpSt-524</strain>
    </source>
</reference>
<dbReference type="GO" id="GO:0047465">
    <property type="term" value="F:N-acylglucosamine-6-phosphate 2-epimerase activity"/>
    <property type="evidence" value="ECO:0007669"/>
    <property type="project" value="UniProtKB-EC"/>
</dbReference>
<comment type="similarity">
    <text evidence="6">Belongs to the NanE family.</text>
</comment>
<dbReference type="InterPro" id="IPR011060">
    <property type="entry name" value="RibuloseP-bd_barrel"/>
</dbReference>
<dbReference type="GO" id="GO:0005829">
    <property type="term" value="C:cytosol"/>
    <property type="evidence" value="ECO:0007669"/>
    <property type="project" value="TreeGrafter"/>
</dbReference>
<dbReference type="UniPathway" id="UPA00629">
    <property type="reaction ID" value="UER00682"/>
</dbReference>
<proteinExistence type="inferred from homology"/>
<dbReference type="PANTHER" id="PTHR36204">
    <property type="entry name" value="N-ACETYLMANNOSAMINE-6-PHOSPHATE 2-EPIMERASE-RELATED"/>
    <property type="match status" value="1"/>
</dbReference>
<comment type="pathway">
    <text evidence="3 6">Amino-sugar metabolism; N-acetylneuraminate degradation; D-fructose 6-phosphate from N-acetylneuraminate: step 3/5.</text>
</comment>
<dbReference type="CDD" id="cd04729">
    <property type="entry name" value="NanE"/>
    <property type="match status" value="1"/>
</dbReference>
<dbReference type="FunFam" id="3.20.20.70:FF:000035">
    <property type="entry name" value="Putative N-acetylmannosamine-6-phosphate 2-epimerase"/>
    <property type="match status" value="1"/>
</dbReference>
<dbReference type="GO" id="GO:0005975">
    <property type="term" value="P:carbohydrate metabolic process"/>
    <property type="evidence" value="ECO:0007669"/>
    <property type="project" value="UniProtKB-UniRule"/>
</dbReference>